<accession>A0A3R9IE48</accession>
<evidence type="ECO:0000313" key="2">
    <source>
        <dbReference type="EMBL" id="RSJ91146.1"/>
    </source>
</evidence>
<dbReference type="AlphaFoldDB" id="A0A3R9IE48"/>
<proteinExistence type="predicted"/>
<organism evidence="1 4">
    <name type="scientific">Streptococcus cristatus</name>
    <dbReference type="NCBI Taxonomy" id="45634"/>
    <lineage>
        <taxon>Bacteria</taxon>
        <taxon>Bacillati</taxon>
        <taxon>Bacillota</taxon>
        <taxon>Bacilli</taxon>
        <taxon>Lactobacillales</taxon>
        <taxon>Streptococcaceae</taxon>
        <taxon>Streptococcus</taxon>
    </lineage>
</organism>
<reference evidence="3 4" key="1">
    <citation type="submission" date="2018-11" db="EMBL/GenBank/DDBJ databases">
        <title>Species Designations Belie Phenotypic and Genotypic Heterogeneity in Oral Streptococci.</title>
        <authorList>
            <person name="Velsko I."/>
        </authorList>
    </citation>
    <scope>NUCLEOTIDE SEQUENCE [LARGE SCALE GENOMIC DNA]</scope>
    <source>
        <strain evidence="2 3">A52</strain>
        <strain evidence="1 4">BCC51</strain>
    </source>
</reference>
<comment type="caution">
    <text evidence="1">The sequence shown here is derived from an EMBL/GenBank/DDBJ whole genome shotgun (WGS) entry which is preliminary data.</text>
</comment>
<sequence length="115" mass="12199">MTDSKKVKKVEIDSIKIALDNATNLSEKIKLGQNTGAISVLANTFSNFQAAVNTSNISGIIVASNALSASKLVNIANLTTPLASLTSSIQVDKSAINAMSEVIASYNKWMDYLFS</sequence>
<protein>
    <submittedName>
        <fullName evidence="1">Uncharacterized protein</fullName>
    </submittedName>
</protein>
<name>A0A3R9IE48_STRCR</name>
<evidence type="ECO:0000313" key="1">
    <source>
        <dbReference type="EMBL" id="RSI40501.1"/>
    </source>
</evidence>
<evidence type="ECO:0000313" key="4">
    <source>
        <dbReference type="Proteomes" id="UP000282617"/>
    </source>
</evidence>
<dbReference type="EMBL" id="RJPS01000003">
    <property type="protein sequence ID" value="RSJ91146.1"/>
    <property type="molecule type" value="Genomic_DNA"/>
</dbReference>
<evidence type="ECO:0000313" key="3">
    <source>
        <dbReference type="Proteomes" id="UP000270868"/>
    </source>
</evidence>
<dbReference type="RefSeq" id="WP_260470214.1">
    <property type="nucleotide sequence ID" value="NZ_CAUUYS010000047.1"/>
</dbReference>
<dbReference type="EMBL" id="RJNA01000032">
    <property type="protein sequence ID" value="RSI40501.1"/>
    <property type="molecule type" value="Genomic_DNA"/>
</dbReference>
<dbReference type="Proteomes" id="UP000282617">
    <property type="component" value="Unassembled WGS sequence"/>
</dbReference>
<gene>
    <name evidence="2" type="ORF">D8792_03885</name>
    <name evidence="1" type="ORF">D8872_10005</name>
</gene>
<dbReference type="Proteomes" id="UP000270868">
    <property type="component" value="Unassembled WGS sequence"/>
</dbReference>